<dbReference type="InterPro" id="IPR050618">
    <property type="entry name" value="Ubq-SigPath_Reg"/>
</dbReference>
<dbReference type="Proteomes" id="UP000193689">
    <property type="component" value="Unassembled WGS sequence"/>
</dbReference>
<feature type="domain" description="B30.2/SPRY" evidence="3">
    <location>
        <begin position="201"/>
        <end position="392"/>
    </location>
</feature>
<sequence>MTNPFQHGSSGLPPDVAVTGFLPRIRSSYASVVSGSNPNQPTSSHPPFNRLSHLLNPPHDFTSDLYSTHHSSSRSRSHNLAYNHQSHAMDVDRNASSQDAGAPSLRPAVPQLPSFSRAFEVFMSGGGIGDSFWASPHRNNGFFTPSYLRGTTYIQKLEEAHKTKQAQKEGQQQAGGGGLQTSQTTPSPINSKSGFHLGMAYDLIERPPSFEYDESIAPLPTKWNKDDKNGGLEVLGDGQEVKYVSSKPPGERDYEACAIRANHAMPAQAGLYYFEVVIVSRKRDDTTVCVGFMQKDVSLARQPGWEADSYGYHGDDGQIFHGQSVGKHYGPPFSTGDTIGCGINFKTGVAFFTKNGVNLGTAFRDVKGKVYPVIGLKRTGEHIRVNFGHTPFVYDIDGMMKQEQAKIRKAISETSTENLTSPPMSETELIQQLILQFLQHDGYVESARAFAEEIHAEQEALTIDPDAHVEGINIKDDEDANRRQRIRRAVLEGDIDKAHKYTNTYYPEVLKENEQVYFRLRCRKFIEMIRKSAEVNQNNNNNNGISKQSNGRSIDDNPNEMDLDENGYSDQMETEDGPYHSASDQDALLNATIEYGRVLQEEFKDDPRREVSKALGDVYALLAYPNPFEVKEVAHLLDRRGRVAVAEELNSAILQSLGKSSRSALETLYGQTTVLLDYLREDGGSGAFVTIQSVVDEIPKQQPF</sequence>
<dbReference type="InterPro" id="IPR006595">
    <property type="entry name" value="CTLH_C"/>
</dbReference>
<dbReference type="PROSITE" id="PS50188">
    <property type="entry name" value="B302_SPRY"/>
    <property type="match status" value="1"/>
</dbReference>
<dbReference type="InterPro" id="IPR024964">
    <property type="entry name" value="CTLH/CRA"/>
</dbReference>
<dbReference type="InterPro" id="IPR001870">
    <property type="entry name" value="B30.2/SPRY"/>
</dbReference>
<dbReference type="SMART" id="SM00449">
    <property type="entry name" value="SPRY"/>
    <property type="match status" value="1"/>
</dbReference>
<dbReference type="EMBL" id="MCFJ01000003">
    <property type="protein sequence ID" value="ORY68750.1"/>
    <property type="molecule type" value="Genomic_DNA"/>
</dbReference>
<dbReference type="GeneID" id="63778033"/>
<evidence type="ECO:0000256" key="2">
    <source>
        <dbReference type="SAM" id="MobiDB-lite"/>
    </source>
</evidence>
<dbReference type="OrthoDB" id="25503at2759"/>
<dbReference type="SUPFAM" id="SSF49899">
    <property type="entry name" value="Concanavalin A-like lectins/glucanases"/>
    <property type="match status" value="1"/>
</dbReference>
<proteinExistence type="predicted"/>
<name>A0A1Y2EB07_9PEZI</name>
<dbReference type="InterPro" id="IPR006594">
    <property type="entry name" value="LisH"/>
</dbReference>
<organism evidence="5 6">
    <name type="scientific">Pseudomassariella vexata</name>
    <dbReference type="NCBI Taxonomy" id="1141098"/>
    <lineage>
        <taxon>Eukaryota</taxon>
        <taxon>Fungi</taxon>
        <taxon>Dikarya</taxon>
        <taxon>Ascomycota</taxon>
        <taxon>Pezizomycotina</taxon>
        <taxon>Sordariomycetes</taxon>
        <taxon>Xylariomycetidae</taxon>
        <taxon>Amphisphaeriales</taxon>
        <taxon>Pseudomassariaceae</taxon>
        <taxon>Pseudomassariella</taxon>
    </lineage>
</organism>
<evidence type="ECO:0000259" key="3">
    <source>
        <dbReference type="PROSITE" id="PS50188"/>
    </source>
</evidence>
<comment type="function">
    <text evidence="1">Involved in the proteasome-dependent degradation of fructose-1,6-bisphosphatase.</text>
</comment>
<evidence type="ECO:0000313" key="5">
    <source>
        <dbReference type="EMBL" id="ORY68750.1"/>
    </source>
</evidence>
<dbReference type="SMART" id="SM00667">
    <property type="entry name" value="LisH"/>
    <property type="match status" value="1"/>
</dbReference>
<comment type="caution">
    <text evidence="5">The sequence shown here is derived from an EMBL/GenBank/DDBJ whole genome shotgun (WGS) entry which is preliminary data.</text>
</comment>
<dbReference type="InterPro" id="IPR035782">
    <property type="entry name" value="SPRY_RanBP9/10"/>
</dbReference>
<feature type="region of interest" description="Disordered" evidence="2">
    <location>
        <begin position="31"/>
        <end position="54"/>
    </location>
</feature>
<dbReference type="InterPro" id="IPR013144">
    <property type="entry name" value="CRA_dom"/>
</dbReference>
<dbReference type="InParanoid" id="A0A1Y2EB07"/>
<dbReference type="Pfam" id="PF10607">
    <property type="entry name" value="CTLH"/>
    <property type="match status" value="1"/>
</dbReference>
<reference evidence="5 6" key="1">
    <citation type="submission" date="2016-07" db="EMBL/GenBank/DDBJ databases">
        <title>Pervasive Adenine N6-methylation of Active Genes in Fungi.</title>
        <authorList>
            <consortium name="DOE Joint Genome Institute"/>
            <person name="Mondo S.J."/>
            <person name="Dannebaum R.O."/>
            <person name="Kuo R.C."/>
            <person name="Labutti K."/>
            <person name="Haridas S."/>
            <person name="Kuo A."/>
            <person name="Salamov A."/>
            <person name="Ahrendt S.R."/>
            <person name="Lipzen A."/>
            <person name="Sullivan W."/>
            <person name="Andreopoulos W.B."/>
            <person name="Clum A."/>
            <person name="Lindquist E."/>
            <person name="Daum C."/>
            <person name="Ramamoorthy G.K."/>
            <person name="Gryganskyi A."/>
            <person name="Culley D."/>
            <person name="Magnuson J.K."/>
            <person name="James T.Y."/>
            <person name="O'Malley M.A."/>
            <person name="Stajich J.E."/>
            <person name="Spatafora J.W."/>
            <person name="Visel A."/>
            <person name="Grigoriev I.V."/>
        </authorList>
    </citation>
    <scope>NUCLEOTIDE SEQUENCE [LARGE SCALE GENOMIC DNA]</scope>
    <source>
        <strain evidence="5 6">CBS 129021</strain>
    </source>
</reference>
<feature type="compositionally biased region" description="Acidic residues" evidence="2">
    <location>
        <begin position="557"/>
        <end position="576"/>
    </location>
</feature>
<dbReference type="PROSITE" id="PS50896">
    <property type="entry name" value="LISH"/>
    <property type="match status" value="1"/>
</dbReference>
<dbReference type="Pfam" id="PF08513">
    <property type="entry name" value="LisH"/>
    <property type="match status" value="1"/>
</dbReference>
<dbReference type="CDD" id="cd12909">
    <property type="entry name" value="SPRY_RanBP9_10"/>
    <property type="match status" value="1"/>
</dbReference>
<dbReference type="RefSeq" id="XP_040719037.1">
    <property type="nucleotide sequence ID" value="XM_040861821.1"/>
</dbReference>
<gene>
    <name evidence="5" type="ORF">BCR38DRAFT_455628</name>
</gene>
<dbReference type="InterPro" id="IPR003877">
    <property type="entry name" value="SPRY_dom"/>
</dbReference>
<feature type="region of interest" description="Disordered" evidence="2">
    <location>
        <begin position="160"/>
        <end position="191"/>
    </location>
</feature>
<dbReference type="InterPro" id="IPR043136">
    <property type="entry name" value="B30.2/SPRY_sf"/>
</dbReference>
<evidence type="ECO:0000313" key="6">
    <source>
        <dbReference type="Proteomes" id="UP000193689"/>
    </source>
</evidence>
<dbReference type="SMART" id="SM00757">
    <property type="entry name" value="CRA"/>
    <property type="match status" value="1"/>
</dbReference>
<dbReference type="InterPro" id="IPR013320">
    <property type="entry name" value="ConA-like_dom_sf"/>
</dbReference>
<evidence type="ECO:0000259" key="4">
    <source>
        <dbReference type="PROSITE" id="PS50897"/>
    </source>
</evidence>
<dbReference type="PROSITE" id="PS50897">
    <property type="entry name" value="CTLH"/>
    <property type="match status" value="1"/>
</dbReference>
<dbReference type="STRING" id="1141098.A0A1Y2EB07"/>
<dbReference type="Pfam" id="PF00622">
    <property type="entry name" value="SPRY"/>
    <property type="match status" value="1"/>
</dbReference>
<accession>A0A1Y2EB07</accession>
<dbReference type="PANTHER" id="PTHR12864">
    <property type="entry name" value="RAN BINDING PROTEIN 9-RELATED"/>
    <property type="match status" value="1"/>
</dbReference>
<evidence type="ECO:0000256" key="1">
    <source>
        <dbReference type="ARBA" id="ARBA00002343"/>
    </source>
</evidence>
<feature type="compositionally biased region" description="Polar residues" evidence="2">
    <location>
        <begin position="31"/>
        <end position="46"/>
    </location>
</feature>
<feature type="domain" description="CTLH" evidence="4">
    <location>
        <begin position="479"/>
        <end position="536"/>
    </location>
</feature>
<dbReference type="AlphaFoldDB" id="A0A1Y2EB07"/>
<dbReference type="SMART" id="SM00668">
    <property type="entry name" value="CTLH"/>
    <property type="match status" value="1"/>
</dbReference>
<protein>
    <submittedName>
        <fullName evidence="5">SPRY domain-containing protein</fullName>
    </submittedName>
</protein>
<keyword evidence="6" id="KW-1185">Reference proteome</keyword>
<dbReference type="Gene3D" id="2.60.120.920">
    <property type="match status" value="1"/>
</dbReference>
<feature type="region of interest" description="Disordered" evidence="2">
    <location>
        <begin position="536"/>
        <end position="583"/>
    </location>
</feature>